<proteinExistence type="predicted"/>
<dbReference type="OrthoDB" id="7859203at2"/>
<keyword evidence="2" id="KW-1185">Reference proteome</keyword>
<gene>
    <name evidence="1" type="ORF">D3P06_04395</name>
</gene>
<dbReference type="AlphaFoldDB" id="A0A419A093"/>
<dbReference type="EMBL" id="QZEV01000011">
    <property type="protein sequence ID" value="RJL06282.1"/>
    <property type="molecule type" value="Genomic_DNA"/>
</dbReference>
<protein>
    <submittedName>
        <fullName evidence="1">Uncharacterized protein</fullName>
    </submittedName>
</protein>
<organism evidence="1 2">
    <name type="scientific">Paracoccus aestuarii</name>
    <dbReference type="NCBI Taxonomy" id="453842"/>
    <lineage>
        <taxon>Bacteria</taxon>
        <taxon>Pseudomonadati</taxon>
        <taxon>Pseudomonadota</taxon>
        <taxon>Alphaproteobacteria</taxon>
        <taxon>Rhodobacterales</taxon>
        <taxon>Paracoccaceae</taxon>
        <taxon>Paracoccus</taxon>
    </lineage>
</organism>
<name>A0A419A093_9RHOB</name>
<evidence type="ECO:0000313" key="2">
    <source>
        <dbReference type="Proteomes" id="UP000285530"/>
    </source>
</evidence>
<dbReference type="RefSeq" id="WP_119885392.1">
    <property type="nucleotide sequence ID" value="NZ_CP067169.1"/>
</dbReference>
<evidence type="ECO:0000313" key="1">
    <source>
        <dbReference type="EMBL" id="RJL06282.1"/>
    </source>
</evidence>
<dbReference type="Proteomes" id="UP000285530">
    <property type="component" value="Unassembled WGS sequence"/>
</dbReference>
<sequence length="114" mass="11566">MTADRDRPEILSRAATEARQIAHGLGRIDAALGTLLHATGIEAATPLQSADLLRQEVEGLASFLSALADQAAQGRALDGAAAADGLPLAAQARRLTGLPDAQCAGLDDLWGGAA</sequence>
<comment type="caution">
    <text evidence="1">The sequence shown here is derived from an EMBL/GenBank/DDBJ whole genome shotgun (WGS) entry which is preliminary data.</text>
</comment>
<reference evidence="1 2" key="1">
    <citation type="submission" date="2018-09" db="EMBL/GenBank/DDBJ databases">
        <title>Paracoccus onubensis nov. sp. a moderate halophilic bacterium isolated from Gruta de las Maravillas (Aracena, Spain).</title>
        <authorList>
            <person name="Jurado V."/>
            <person name="Gutierrez-Patricio S."/>
            <person name="Gonzalez-Pimentel J.L."/>
            <person name="Laiz L."/>
            <person name="Saiz-Jimenez C."/>
        </authorList>
    </citation>
    <scope>NUCLEOTIDE SEQUENCE [LARGE SCALE GENOMIC DNA]</scope>
    <source>
        <strain evidence="1 2">DSM 19484</strain>
    </source>
</reference>
<accession>A0A419A093</accession>